<protein>
    <recommendedName>
        <fullName evidence="2">PH domain-containing protein</fullName>
    </recommendedName>
</protein>
<dbReference type="GO" id="GO:0030036">
    <property type="term" value="P:actin cytoskeleton organization"/>
    <property type="evidence" value="ECO:0007669"/>
    <property type="project" value="TreeGrafter"/>
</dbReference>
<dbReference type="Proteomes" id="UP000291343">
    <property type="component" value="Unassembled WGS sequence"/>
</dbReference>
<evidence type="ECO:0000259" key="2">
    <source>
        <dbReference type="PROSITE" id="PS50003"/>
    </source>
</evidence>
<dbReference type="OrthoDB" id="8196563at2759"/>
<gene>
    <name evidence="3" type="ORF">LSTR_LSTR004367</name>
</gene>
<evidence type="ECO:0000313" key="4">
    <source>
        <dbReference type="Proteomes" id="UP000291343"/>
    </source>
</evidence>
<dbReference type="InParanoid" id="A0A482X9S7"/>
<dbReference type="SMART" id="SM00233">
    <property type="entry name" value="PH"/>
    <property type="match status" value="1"/>
</dbReference>
<dbReference type="PROSITE" id="PS50003">
    <property type="entry name" value="PH_DOMAIN"/>
    <property type="match status" value="1"/>
</dbReference>
<dbReference type="EMBL" id="QKKF02015335">
    <property type="protein sequence ID" value="RZF42218.1"/>
    <property type="molecule type" value="Genomic_DNA"/>
</dbReference>
<dbReference type="PANTHER" id="PTHR12092">
    <property type="entry name" value="PLECKSTRIN"/>
    <property type="match status" value="1"/>
</dbReference>
<feature type="domain" description="PH" evidence="2">
    <location>
        <begin position="47"/>
        <end position="149"/>
    </location>
</feature>
<keyword evidence="4" id="KW-1185">Reference proteome</keyword>
<dbReference type="InterPro" id="IPR037370">
    <property type="entry name" value="Pleckstrin"/>
</dbReference>
<name>A0A482X9S7_LAOST</name>
<proteinExistence type="predicted"/>
<dbReference type="GO" id="GO:0005886">
    <property type="term" value="C:plasma membrane"/>
    <property type="evidence" value="ECO:0007669"/>
    <property type="project" value="TreeGrafter"/>
</dbReference>
<comment type="caution">
    <text evidence="3">The sequence shown here is derived from an EMBL/GenBank/DDBJ whole genome shotgun (WGS) entry which is preliminary data.</text>
</comment>
<dbReference type="CDD" id="cd00821">
    <property type="entry name" value="PH"/>
    <property type="match status" value="1"/>
</dbReference>
<organism evidence="3 4">
    <name type="scientific">Laodelphax striatellus</name>
    <name type="common">Small brown planthopper</name>
    <name type="synonym">Delphax striatella</name>
    <dbReference type="NCBI Taxonomy" id="195883"/>
    <lineage>
        <taxon>Eukaryota</taxon>
        <taxon>Metazoa</taxon>
        <taxon>Ecdysozoa</taxon>
        <taxon>Arthropoda</taxon>
        <taxon>Hexapoda</taxon>
        <taxon>Insecta</taxon>
        <taxon>Pterygota</taxon>
        <taxon>Neoptera</taxon>
        <taxon>Paraneoptera</taxon>
        <taxon>Hemiptera</taxon>
        <taxon>Auchenorrhyncha</taxon>
        <taxon>Fulgoroidea</taxon>
        <taxon>Delphacidae</taxon>
        <taxon>Criomorphinae</taxon>
        <taxon>Laodelphax</taxon>
    </lineage>
</organism>
<dbReference type="AlphaFoldDB" id="A0A482X9S7"/>
<reference evidence="3 4" key="1">
    <citation type="journal article" date="2017" name="Gigascience">
        <title>Genome sequence of the small brown planthopper, Laodelphax striatellus.</title>
        <authorList>
            <person name="Zhu J."/>
            <person name="Jiang F."/>
            <person name="Wang X."/>
            <person name="Yang P."/>
            <person name="Bao Y."/>
            <person name="Zhao W."/>
            <person name="Wang W."/>
            <person name="Lu H."/>
            <person name="Wang Q."/>
            <person name="Cui N."/>
            <person name="Li J."/>
            <person name="Chen X."/>
            <person name="Luo L."/>
            <person name="Yu J."/>
            <person name="Kang L."/>
            <person name="Cui F."/>
        </authorList>
    </citation>
    <scope>NUCLEOTIDE SEQUENCE [LARGE SCALE GENOMIC DNA]</scope>
    <source>
        <strain evidence="3">Lst14</strain>
    </source>
</reference>
<dbReference type="SUPFAM" id="SSF50729">
    <property type="entry name" value="PH domain-like"/>
    <property type="match status" value="1"/>
</dbReference>
<dbReference type="PANTHER" id="PTHR12092:SF16">
    <property type="entry name" value="PH DOMAIN-CONTAINING PROTEIN"/>
    <property type="match status" value="1"/>
</dbReference>
<dbReference type="FunFam" id="2.30.29.30:FF:000280">
    <property type="entry name" value="Uncharacterized protein, isoform B"/>
    <property type="match status" value="1"/>
</dbReference>
<dbReference type="InterPro" id="IPR001849">
    <property type="entry name" value="PH_domain"/>
</dbReference>
<evidence type="ECO:0000256" key="1">
    <source>
        <dbReference type="SAM" id="MobiDB-lite"/>
    </source>
</evidence>
<sequence length="354" mass="40715">MLVDSGSASATPSILDSPTLARVERARLRQEAPASYCQSLLPEREMHAIKKGLLWQQRERLFSRWKERYFILTRDYLHCFKRSSGPDKISQLGQFLFKIKLVEVEKVEWINKKSYSTIGITLQARDSRILLRATVGLEDWFELLEECTMTSKERRRALRRLWPGDNTSLSSNLQDWLHHRNHLSLLRSDNLSDSVPDLDQQTSQDSSSREEDLWRRPNTSGLDQRLSLLTDIDINRCDAPMQTPPPSIPSTFRGRPYKLNSDIFFMSTAPSEIQTMSSRYGGGSITPSIYSGRSMLTPVGSFRSGHFFNSGPQSALTTQIKYRDRSQSDAFNWKSRTTEIKNHRSSYIMQATHV</sequence>
<evidence type="ECO:0000313" key="3">
    <source>
        <dbReference type="EMBL" id="RZF42218.1"/>
    </source>
</evidence>
<accession>A0A482X9S7</accession>
<feature type="compositionally biased region" description="Low complexity" evidence="1">
    <location>
        <begin position="194"/>
        <end position="206"/>
    </location>
</feature>
<feature type="region of interest" description="Disordered" evidence="1">
    <location>
        <begin position="194"/>
        <end position="216"/>
    </location>
</feature>
<dbReference type="Pfam" id="PF00169">
    <property type="entry name" value="PH"/>
    <property type="match status" value="1"/>
</dbReference>
<dbReference type="InterPro" id="IPR011993">
    <property type="entry name" value="PH-like_dom_sf"/>
</dbReference>
<dbReference type="Gene3D" id="2.30.29.30">
    <property type="entry name" value="Pleckstrin-homology domain (PH domain)/Phosphotyrosine-binding domain (PTB)"/>
    <property type="match status" value="1"/>
</dbReference>